<evidence type="ECO:0000259" key="8">
    <source>
        <dbReference type="Pfam" id="PF20684"/>
    </source>
</evidence>
<feature type="region of interest" description="Disordered" evidence="6">
    <location>
        <begin position="377"/>
        <end position="437"/>
    </location>
</feature>
<dbReference type="Pfam" id="PF20684">
    <property type="entry name" value="Fung_rhodopsin"/>
    <property type="match status" value="1"/>
</dbReference>
<evidence type="ECO:0000256" key="3">
    <source>
        <dbReference type="ARBA" id="ARBA00022989"/>
    </source>
</evidence>
<comment type="similarity">
    <text evidence="5">Belongs to the SAT4 family.</text>
</comment>
<comment type="subcellular location">
    <subcellularLocation>
        <location evidence="1">Membrane</location>
        <topology evidence="1">Multi-pass membrane protein</topology>
    </subcellularLocation>
</comment>
<feature type="transmembrane region" description="Helical" evidence="7">
    <location>
        <begin position="294"/>
        <end position="318"/>
    </location>
</feature>
<keyword evidence="2 7" id="KW-0812">Transmembrane</keyword>
<accession>A0AAE0D9K7</accession>
<evidence type="ECO:0000256" key="5">
    <source>
        <dbReference type="ARBA" id="ARBA00038359"/>
    </source>
</evidence>
<dbReference type="EMBL" id="VYYT01000102">
    <property type="protein sequence ID" value="KAK2769971.1"/>
    <property type="molecule type" value="Genomic_DNA"/>
</dbReference>
<keyword evidence="3 7" id="KW-1133">Transmembrane helix</keyword>
<dbReference type="GO" id="GO:0005840">
    <property type="term" value="C:ribosome"/>
    <property type="evidence" value="ECO:0007669"/>
    <property type="project" value="UniProtKB-KW"/>
</dbReference>
<evidence type="ECO:0000256" key="2">
    <source>
        <dbReference type="ARBA" id="ARBA00022692"/>
    </source>
</evidence>
<proteinExistence type="inferred from homology"/>
<keyword evidence="4 7" id="KW-0472">Membrane</keyword>
<dbReference type="InterPro" id="IPR049326">
    <property type="entry name" value="Rhodopsin_dom_fungi"/>
</dbReference>
<gene>
    <name evidence="9" type="ORF">CKAH01_14907</name>
</gene>
<dbReference type="PANTHER" id="PTHR33048:SF47">
    <property type="entry name" value="INTEGRAL MEMBRANE PROTEIN-RELATED"/>
    <property type="match status" value="1"/>
</dbReference>
<dbReference type="GO" id="GO:0016020">
    <property type="term" value="C:membrane"/>
    <property type="evidence" value="ECO:0007669"/>
    <property type="project" value="UniProtKB-SubCell"/>
</dbReference>
<dbReference type="PANTHER" id="PTHR33048">
    <property type="entry name" value="PTH11-LIKE INTEGRAL MEMBRANE PROTEIN (AFU_ORTHOLOGUE AFUA_5G11245)"/>
    <property type="match status" value="1"/>
</dbReference>
<evidence type="ECO:0000256" key="1">
    <source>
        <dbReference type="ARBA" id="ARBA00004141"/>
    </source>
</evidence>
<feature type="domain" description="Rhodopsin" evidence="8">
    <location>
        <begin position="95"/>
        <end position="319"/>
    </location>
</feature>
<organism evidence="9 10">
    <name type="scientific">Colletotrichum kahawae</name>
    <name type="common">Coffee berry disease fungus</name>
    <dbReference type="NCBI Taxonomy" id="34407"/>
    <lineage>
        <taxon>Eukaryota</taxon>
        <taxon>Fungi</taxon>
        <taxon>Dikarya</taxon>
        <taxon>Ascomycota</taxon>
        <taxon>Pezizomycotina</taxon>
        <taxon>Sordariomycetes</taxon>
        <taxon>Hypocreomycetidae</taxon>
        <taxon>Glomerellales</taxon>
        <taxon>Glomerellaceae</taxon>
        <taxon>Colletotrichum</taxon>
        <taxon>Colletotrichum gloeosporioides species complex</taxon>
    </lineage>
</organism>
<protein>
    <submittedName>
        <fullName evidence="9">60s ribosomal protein l36</fullName>
    </submittedName>
</protein>
<keyword evidence="9" id="KW-0687">Ribonucleoprotein</keyword>
<evidence type="ECO:0000313" key="10">
    <source>
        <dbReference type="Proteomes" id="UP001281614"/>
    </source>
</evidence>
<sequence>MSLSSDKLEALQALPALAPPEGVTPNFDNPPNQNGLAWAVTTTCMVIATLCLFVRCYARLWIEKKVRIEEGIVPLSSFYAVKTWILANTVRRVVFMILAYGAYWGTAYAAYGMIWTPGYYVHTWNLRNKDLIQPLYLILVYGCCYSAVLPLIKTAILLDWCRIFTAGDKRKSAFWWCCMGVVGFQCLWGILCIILLNMQCTPHNAIWEFYVPSKCFELPKVMLTSASVQVATDIVMVLLPQRIIWGLQMNLQRKIGISIIFGVGILASIAACFRLDHTIAFAKAADTMYFIGPLLFWACAEMTCGFFILSVPCLPKIIRESGLPRKVKSALGISVKTTNPSDQKSSDYATGSTPNQRSKSGLHADSYYKMRDDGVSMTNFDRSDSQEQLHGGPSGQDSTRDGKLGVEVTRTTQITVTSGSRSGSDTDENMTPWAKVR</sequence>
<dbReference type="Proteomes" id="UP001281614">
    <property type="component" value="Unassembled WGS sequence"/>
</dbReference>
<evidence type="ECO:0000256" key="7">
    <source>
        <dbReference type="SAM" id="Phobius"/>
    </source>
</evidence>
<feature type="transmembrane region" description="Helical" evidence="7">
    <location>
        <begin position="134"/>
        <end position="152"/>
    </location>
</feature>
<evidence type="ECO:0000256" key="6">
    <source>
        <dbReference type="SAM" id="MobiDB-lite"/>
    </source>
</evidence>
<evidence type="ECO:0000313" key="9">
    <source>
        <dbReference type="EMBL" id="KAK2769971.1"/>
    </source>
</evidence>
<comment type="caution">
    <text evidence="9">The sequence shown here is derived from an EMBL/GenBank/DDBJ whole genome shotgun (WGS) entry which is preliminary data.</text>
</comment>
<feature type="compositionally biased region" description="Polar residues" evidence="6">
    <location>
        <begin position="335"/>
        <end position="359"/>
    </location>
</feature>
<feature type="compositionally biased region" description="Polar residues" evidence="6">
    <location>
        <begin position="409"/>
        <end position="423"/>
    </location>
</feature>
<keyword evidence="10" id="KW-1185">Reference proteome</keyword>
<feature type="transmembrane region" description="Helical" evidence="7">
    <location>
        <begin position="36"/>
        <end position="58"/>
    </location>
</feature>
<feature type="transmembrane region" description="Helical" evidence="7">
    <location>
        <begin position="259"/>
        <end position="282"/>
    </location>
</feature>
<feature type="transmembrane region" description="Helical" evidence="7">
    <location>
        <begin position="173"/>
        <end position="198"/>
    </location>
</feature>
<reference evidence="9" key="1">
    <citation type="submission" date="2023-02" db="EMBL/GenBank/DDBJ databases">
        <title>Colletotrichum kahawae CIFC_Que2 genome sequencing and assembly.</title>
        <authorList>
            <person name="Baroncelli R."/>
        </authorList>
    </citation>
    <scope>NUCLEOTIDE SEQUENCE</scope>
    <source>
        <strain evidence="9">CIFC_Que2</strain>
    </source>
</reference>
<name>A0AAE0D9K7_COLKA</name>
<dbReference type="AlphaFoldDB" id="A0AAE0D9K7"/>
<feature type="region of interest" description="Disordered" evidence="6">
    <location>
        <begin position="334"/>
        <end position="364"/>
    </location>
</feature>
<feature type="transmembrane region" description="Helical" evidence="7">
    <location>
        <begin position="93"/>
        <end position="114"/>
    </location>
</feature>
<keyword evidence="9" id="KW-0689">Ribosomal protein</keyword>
<dbReference type="InterPro" id="IPR052337">
    <property type="entry name" value="SAT4-like"/>
</dbReference>
<evidence type="ECO:0000256" key="4">
    <source>
        <dbReference type="ARBA" id="ARBA00023136"/>
    </source>
</evidence>